<accession>A0ACC2WPD6</accession>
<gene>
    <name evidence="1" type="ORF">QFC22_006019</name>
</gene>
<dbReference type="Proteomes" id="UP001243375">
    <property type="component" value="Unassembled WGS sequence"/>
</dbReference>
<reference evidence="1" key="1">
    <citation type="submission" date="2023-04" db="EMBL/GenBank/DDBJ databases">
        <title>Draft Genome sequencing of Naganishia species isolated from polar environments using Oxford Nanopore Technology.</title>
        <authorList>
            <person name="Leo P."/>
            <person name="Venkateswaran K."/>
        </authorList>
    </citation>
    <scope>NUCLEOTIDE SEQUENCE</scope>
    <source>
        <strain evidence="1">MNA-CCFEE 5425</strain>
    </source>
</reference>
<keyword evidence="2" id="KW-1185">Reference proteome</keyword>
<evidence type="ECO:0000313" key="1">
    <source>
        <dbReference type="EMBL" id="KAJ9113180.1"/>
    </source>
</evidence>
<dbReference type="EMBL" id="JASBWU010000022">
    <property type="protein sequence ID" value="KAJ9113180.1"/>
    <property type="molecule type" value="Genomic_DNA"/>
</dbReference>
<comment type="caution">
    <text evidence="1">The sequence shown here is derived from an EMBL/GenBank/DDBJ whole genome shotgun (WGS) entry which is preliminary data.</text>
</comment>
<sequence length="278" mass="30044">MSNTNPQTSDPRKLCIPWQTWKNLVKEHGGRSTPSSPQQQTNKTASTSFPGFNIPVSVNPPSPSTTSKKQPSSSANKPSLPPGIVLDENGKPCKICNSWQTWAKIAKKQDSGKTAGAKSGAAGMATGMFGAALGTGASTTTTTTPAKPVETEETSSEPERPPDCPPDVAELGRATWTFLHTTAAYYPATATPAQQTSMRAFIAALGDFYPCSWCATDFREKMRQAGGVRDVDVSGRDGLEKWFCDRHNEVNRKLGKQVFDCRKVGERWRDGPDDGRCD</sequence>
<name>A0ACC2WPD6_9TREE</name>
<protein>
    <submittedName>
        <fullName evidence="1">Uncharacterized protein</fullName>
    </submittedName>
</protein>
<evidence type="ECO:0000313" key="2">
    <source>
        <dbReference type="Proteomes" id="UP001243375"/>
    </source>
</evidence>
<proteinExistence type="predicted"/>
<organism evidence="1 2">
    <name type="scientific">Naganishia vaughanmartiniae</name>
    <dbReference type="NCBI Taxonomy" id="1424756"/>
    <lineage>
        <taxon>Eukaryota</taxon>
        <taxon>Fungi</taxon>
        <taxon>Dikarya</taxon>
        <taxon>Basidiomycota</taxon>
        <taxon>Agaricomycotina</taxon>
        <taxon>Tremellomycetes</taxon>
        <taxon>Filobasidiales</taxon>
        <taxon>Filobasidiaceae</taxon>
        <taxon>Naganishia</taxon>
    </lineage>
</organism>